<dbReference type="Pfam" id="PF13801">
    <property type="entry name" value="Metal_resist"/>
    <property type="match status" value="1"/>
</dbReference>
<protein>
    <submittedName>
        <fullName evidence="1">Heavy metal resistance protein</fullName>
    </submittedName>
</protein>
<evidence type="ECO:0000313" key="2">
    <source>
        <dbReference type="Proteomes" id="UP000216147"/>
    </source>
</evidence>
<name>A0A258HM45_9CAUL</name>
<sequence length="146" mass="15874">MRTGWRAIVLTAVLAAFASAAGTWIGASWVMTRREPPSLHDIVHDELELTADQHARIEVIEARFAVIRPGLEAEVRAANQELARAIEQGEGDGAQVQAAVDHFHVAMGALQKETIAHVFEMRSVLTPAQAAVFNDRIVEALTPTES</sequence>
<accession>A0A258HM45</accession>
<organism evidence="1 2">
    <name type="scientific">Brevundimonas subvibrioides</name>
    <dbReference type="NCBI Taxonomy" id="74313"/>
    <lineage>
        <taxon>Bacteria</taxon>
        <taxon>Pseudomonadati</taxon>
        <taxon>Pseudomonadota</taxon>
        <taxon>Alphaproteobacteria</taxon>
        <taxon>Caulobacterales</taxon>
        <taxon>Caulobacteraceae</taxon>
        <taxon>Brevundimonas</taxon>
    </lineage>
</organism>
<gene>
    <name evidence="1" type="ORF">B7Y86_03235</name>
</gene>
<reference evidence="1 2" key="1">
    <citation type="submission" date="2017-03" db="EMBL/GenBank/DDBJ databases">
        <title>Lifting the veil on microbial sulfur biogeochemistry in mining wastewaters.</title>
        <authorList>
            <person name="Kantor R.S."/>
            <person name="Colenbrander Nelson T."/>
            <person name="Marshall S."/>
            <person name="Bennett D."/>
            <person name="Apte S."/>
            <person name="Camacho D."/>
            <person name="Thomas B.C."/>
            <person name="Warren L.A."/>
            <person name="Banfield J.F."/>
        </authorList>
    </citation>
    <scope>NUCLEOTIDE SEQUENCE [LARGE SCALE GENOMIC DNA]</scope>
    <source>
        <strain evidence="1">32-68-21</strain>
    </source>
</reference>
<dbReference type="Gene3D" id="1.20.120.1490">
    <property type="match status" value="1"/>
</dbReference>
<dbReference type="EMBL" id="NCEQ01000003">
    <property type="protein sequence ID" value="OYX58041.1"/>
    <property type="molecule type" value="Genomic_DNA"/>
</dbReference>
<dbReference type="AlphaFoldDB" id="A0A258HM45"/>
<proteinExistence type="predicted"/>
<dbReference type="Proteomes" id="UP000216147">
    <property type="component" value="Unassembled WGS sequence"/>
</dbReference>
<evidence type="ECO:0000313" key="1">
    <source>
        <dbReference type="EMBL" id="OYX58041.1"/>
    </source>
</evidence>
<comment type="caution">
    <text evidence="1">The sequence shown here is derived from an EMBL/GenBank/DDBJ whole genome shotgun (WGS) entry which is preliminary data.</text>
</comment>
<dbReference type="InterPro" id="IPR025961">
    <property type="entry name" value="Metal_resist"/>
</dbReference>